<dbReference type="AlphaFoldDB" id="A0A1W6MJN2"/>
<sequence length="145" mass="16388">MQAQDAADPAQAELVHGFSEILVELFKNEKFKLVATEKGQLSPKQSTGEVVFKQKKNRQYVFVLAYHADRPVTPLIDVSNEDKSQTTTLNDFFSPYTMNNHPLVPKKVKMLKAEFGSNVKGTFTFEIFNSSDAGYAEVMVFEKKM</sequence>
<evidence type="ECO:0000313" key="1">
    <source>
        <dbReference type="EMBL" id="ARN77716.1"/>
    </source>
</evidence>
<accession>A0A1W6MJN2</accession>
<keyword evidence="2" id="KW-1185">Reference proteome</keyword>
<protein>
    <submittedName>
        <fullName evidence="1">Uncharacterized protein</fullName>
    </submittedName>
</protein>
<organism evidence="1 2">
    <name type="scientific">Nonlabens spongiae</name>
    <dbReference type="NCBI Taxonomy" id="331648"/>
    <lineage>
        <taxon>Bacteria</taxon>
        <taxon>Pseudomonadati</taxon>
        <taxon>Bacteroidota</taxon>
        <taxon>Flavobacteriia</taxon>
        <taxon>Flavobacteriales</taxon>
        <taxon>Flavobacteriaceae</taxon>
        <taxon>Nonlabens</taxon>
    </lineage>
</organism>
<reference evidence="1 2" key="1">
    <citation type="submission" date="2016-11" db="EMBL/GenBank/DDBJ databases">
        <title>Trade-off between light-utilization and light-protection in marine flavobacteria.</title>
        <authorList>
            <person name="Kumagai Y."/>
        </authorList>
    </citation>
    <scope>NUCLEOTIDE SEQUENCE [LARGE SCALE GENOMIC DNA]</scope>
    <source>
        <strain evidence="1 2">JCM 13191</strain>
    </source>
</reference>
<dbReference type="STRING" id="331648.BST97_06735"/>
<name>A0A1W6MJN2_9FLAO</name>
<proteinExistence type="predicted"/>
<gene>
    <name evidence="1" type="ORF">BST97_06735</name>
</gene>
<dbReference type="Proteomes" id="UP000193431">
    <property type="component" value="Chromosome"/>
</dbReference>
<dbReference type="EMBL" id="CP019344">
    <property type="protein sequence ID" value="ARN77716.1"/>
    <property type="molecule type" value="Genomic_DNA"/>
</dbReference>
<evidence type="ECO:0000313" key="2">
    <source>
        <dbReference type="Proteomes" id="UP000193431"/>
    </source>
</evidence>